<comment type="caution">
    <text evidence="7">The sequence shown here is derived from an EMBL/GenBank/DDBJ whole genome shotgun (WGS) entry which is preliminary data.</text>
</comment>
<dbReference type="Gene3D" id="3.30.70.330">
    <property type="match status" value="2"/>
</dbReference>
<evidence type="ECO:0000256" key="1">
    <source>
        <dbReference type="ARBA" id="ARBA00004496"/>
    </source>
</evidence>
<sequence>MTMTETDDVGKLFVGGLSWETSKETLQSYFSRFGEVVDSVVMKNNETGRSRGFGFVTFKDPGCVSAVLQSKPHEINGRTVDAKECTPRSLQRNRKGPSQCKVFLGGLPPDITETDIRSALSKFGKVNQVTIMCDQETKKCRGFGFLSFELEDSIDQACAQRFVNINGKQVECKKAEPRENNQRRIPGQPYGMNQNGMMRQGGYGHGPVPGYQPGWNQNAQPYGQGYGNYQGYNAMGGNSYPTVPYNTMAPSSQFPAQSAYPNYGYGYTQQPAGNYAQAVPTAYSQQQAANYPATAAATTTNAQDAVNAYPQNAPAFGPTKSFGSTFQKDQISENGMRFQAPAAASRGQGYHPYRR</sequence>
<keyword evidence="2" id="KW-0963">Cytoplasm</keyword>
<dbReference type="SUPFAM" id="SSF54928">
    <property type="entry name" value="RNA-binding domain, RBD"/>
    <property type="match status" value="2"/>
</dbReference>
<dbReference type="Proteomes" id="UP001054945">
    <property type="component" value="Unassembled WGS sequence"/>
</dbReference>
<dbReference type="PROSITE" id="PS50102">
    <property type="entry name" value="RRM"/>
    <property type="match status" value="2"/>
</dbReference>
<dbReference type="GO" id="GO:0006417">
    <property type="term" value="P:regulation of translation"/>
    <property type="evidence" value="ECO:0007669"/>
    <property type="project" value="TreeGrafter"/>
</dbReference>
<dbReference type="PANTHER" id="PTHR48032">
    <property type="entry name" value="RNA-BINDING PROTEIN MUSASHI HOMOLOG RBP6"/>
    <property type="match status" value="1"/>
</dbReference>
<dbReference type="GO" id="GO:0003729">
    <property type="term" value="F:mRNA binding"/>
    <property type="evidence" value="ECO:0007669"/>
    <property type="project" value="TreeGrafter"/>
</dbReference>
<evidence type="ECO:0000256" key="4">
    <source>
        <dbReference type="ARBA" id="ARBA00022884"/>
    </source>
</evidence>
<dbReference type="SMART" id="SM00360">
    <property type="entry name" value="RRM"/>
    <property type="match status" value="2"/>
</dbReference>
<dbReference type="CDD" id="cd12325">
    <property type="entry name" value="RRM1_hnRNPA_hnRNPD_like"/>
    <property type="match status" value="1"/>
</dbReference>
<dbReference type="InterPro" id="IPR000504">
    <property type="entry name" value="RRM_dom"/>
</dbReference>
<keyword evidence="7" id="KW-0687">Ribonucleoprotein</keyword>
<feature type="domain" description="RRM" evidence="6">
    <location>
        <begin position="10"/>
        <end position="97"/>
    </location>
</feature>
<evidence type="ECO:0000259" key="6">
    <source>
        <dbReference type="PROSITE" id="PS50102"/>
    </source>
</evidence>
<dbReference type="GO" id="GO:1990904">
    <property type="term" value="C:ribonucleoprotein complex"/>
    <property type="evidence" value="ECO:0007669"/>
    <property type="project" value="UniProtKB-KW"/>
</dbReference>
<dbReference type="PANTHER" id="PTHR48032:SF18">
    <property type="entry name" value="RRM DOMAIN-CONTAINING PROTEIN"/>
    <property type="match status" value="1"/>
</dbReference>
<accession>A0AAV4WB20</accession>
<dbReference type="Pfam" id="PF00076">
    <property type="entry name" value="RRM_1"/>
    <property type="match status" value="2"/>
</dbReference>
<feature type="domain" description="RRM" evidence="6">
    <location>
        <begin position="100"/>
        <end position="177"/>
    </location>
</feature>
<organism evidence="7 8">
    <name type="scientific">Caerostris extrusa</name>
    <name type="common">Bark spider</name>
    <name type="synonym">Caerostris bankana</name>
    <dbReference type="NCBI Taxonomy" id="172846"/>
    <lineage>
        <taxon>Eukaryota</taxon>
        <taxon>Metazoa</taxon>
        <taxon>Ecdysozoa</taxon>
        <taxon>Arthropoda</taxon>
        <taxon>Chelicerata</taxon>
        <taxon>Arachnida</taxon>
        <taxon>Araneae</taxon>
        <taxon>Araneomorphae</taxon>
        <taxon>Entelegynae</taxon>
        <taxon>Araneoidea</taxon>
        <taxon>Araneidae</taxon>
        <taxon>Caerostris</taxon>
    </lineage>
</organism>
<dbReference type="GO" id="GO:0005737">
    <property type="term" value="C:cytoplasm"/>
    <property type="evidence" value="ECO:0007669"/>
    <property type="project" value="UniProtKB-SubCell"/>
</dbReference>
<evidence type="ECO:0000256" key="2">
    <source>
        <dbReference type="ARBA" id="ARBA00022490"/>
    </source>
</evidence>
<gene>
    <name evidence="7" type="primary">Hrb27C</name>
    <name evidence="7" type="ORF">CEXT_514571</name>
</gene>
<dbReference type="FunFam" id="3.30.70.330:FF:000040">
    <property type="entry name" value="Heterogeneous nuclear ribonucleoprotein A2/B1"/>
    <property type="match status" value="1"/>
</dbReference>
<dbReference type="EMBL" id="BPLR01015883">
    <property type="protein sequence ID" value="GIY79404.1"/>
    <property type="molecule type" value="Genomic_DNA"/>
</dbReference>
<evidence type="ECO:0000256" key="5">
    <source>
        <dbReference type="PROSITE-ProRule" id="PRU00176"/>
    </source>
</evidence>
<reference evidence="7 8" key="1">
    <citation type="submission" date="2021-06" db="EMBL/GenBank/DDBJ databases">
        <title>Caerostris extrusa draft genome.</title>
        <authorList>
            <person name="Kono N."/>
            <person name="Arakawa K."/>
        </authorList>
    </citation>
    <scope>NUCLEOTIDE SEQUENCE [LARGE SCALE GENOMIC DNA]</scope>
</reference>
<protein>
    <submittedName>
        <fullName evidence="7">Heterogeneous nuclear ribonucleoprotein 27C</fullName>
    </submittedName>
</protein>
<evidence type="ECO:0000313" key="8">
    <source>
        <dbReference type="Proteomes" id="UP001054945"/>
    </source>
</evidence>
<dbReference type="AlphaFoldDB" id="A0AAV4WB20"/>
<dbReference type="InterPro" id="IPR012677">
    <property type="entry name" value="Nucleotide-bd_a/b_plait_sf"/>
</dbReference>
<dbReference type="GO" id="GO:0098687">
    <property type="term" value="C:chromosomal region"/>
    <property type="evidence" value="ECO:0007669"/>
    <property type="project" value="UniProtKB-ARBA"/>
</dbReference>
<comment type="subcellular location">
    <subcellularLocation>
        <location evidence="1">Cytoplasm</location>
    </subcellularLocation>
</comment>
<keyword evidence="3" id="KW-0677">Repeat</keyword>
<name>A0AAV4WB20_CAEEX</name>
<proteinExistence type="predicted"/>
<keyword evidence="8" id="KW-1185">Reference proteome</keyword>
<dbReference type="InterPro" id="IPR035979">
    <property type="entry name" value="RBD_domain_sf"/>
</dbReference>
<evidence type="ECO:0000313" key="7">
    <source>
        <dbReference type="EMBL" id="GIY79404.1"/>
    </source>
</evidence>
<keyword evidence="4 5" id="KW-0694">RNA-binding</keyword>
<evidence type="ECO:0000256" key="3">
    <source>
        <dbReference type="ARBA" id="ARBA00022737"/>
    </source>
</evidence>